<gene>
    <name evidence="2" type="ORF">CYNAS_LOCUS20577</name>
</gene>
<comment type="caution">
    <text evidence="2">The sequence shown here is derived from an EMBL/GenBank/DDBJ whole genome shotgun (WGS) entry which is preliminary data.</text>
</comment>
<proteinExistence type="predicted"/>
<dbReference type="AlphaFoldDB" id="A0AA36HEG8"/>
<organism evidence="2 3">
    <name type="scientific">Cylicocyclus nassatus</name>
    <name type="common">Nematode worm</name>
    <dbReference type="NCBI Taxonomy" id="53992"/>
    <lineage>
        <taxon>Eukaryota</taxon>
        <taxon>Metazoa</taxon>
        <taxon>Ecdysozoa</taxon>
        <taxon>Nematoda</taxon>
        <taxon>Chromadorea</taxon>
        <taxon>Rhabditida</taxon>
        <taxon>Rhabditina</taxon>
        <taxon>Rhabditomorpha</taxon>
        <taxon>Strongyloidea</taxon>
        <taxon>Strongylidae</taxon>
        <taxon>Cylicocyclus</taxon>
    </lineage>
</organism>
<keyword evidence="3" id="KW-1185">Reference proteome</keyword>
<sequence>MYLELYYFNAQTQFHIRWLYQGMKTLVVLALVATFAYAYDPVFVDELEDIVLNKQDEIELDRLDDDKNMLRSEKKKKLEEILSRQPENIQQLFAKEVEREKLKHQAKFERKMARATDPAVKDYLQQVEVIGSDMNISDGDAKRKIKELKSKLTDSQLRELKKLD</sequence>
<evidence type="ECO:0000313" key="2">
    <source>
        <dbReference type="EMBL" id="CAJ0608594.1"/>
    </source>
</evidence>
<protein>
    <submittedName>
        <fullName evidence="2">Uncharacterized protein</fullName>
    </submittedName>
</protein>
<dbReference type="SUPFAM" id="SSF158855">
    <property type="entry name" value="Lipase chaperone-like"/>
    <property type="match status" value="1"/>
</dbReference>
<feature type="coiled-coil region" evidence="1">
    <location>
        <begin position="53"/>
        <end position="80"/>
    </location>
</feature>
<reference evidence="2" key="1">
    <citation type="submission" date="2023-07" db="EMBL/GenBank/DDBJ databases">
        <authorList>
            <consortium name="CYATHOMIX"/>
        </authorList>
    </citation>
    <scope>NUCLEOTIDE SEQUENCE</scope>
    <source>
        <strain evidence="2">N/A</strain>
    </source>
</reference>
<accession>A0AA36HEG8</accession>
<dbReference type="Proteomes" id="UP001176961">
    <property type="component" value="Unassembled WGS sequence"/>
</dbReference>
<keyword evidence="1" id="KW-0175">Coiled coil</keyword>
<name>A0AA36HEG8_CYLNA</name>
<evidence type="ECO:0000313" key="3">
    <source>
        <dbReference type="Proteomes" id="UP001176961"/>
    </source>
</evidence>
<evidence type="ECO:0000256" key="1">
    <source>
        <dbReference type="SAM" id="Coils"/>
    </source>
</evidence>
<dbReference type="EMBL" id="CATQJL010000316">
    <property type="protein sequence ID" value="CAJ0608594.1"/>
    <property type="molecule type" value="Genomic_DNA"/>
</dbReference>